<gene>
    <name evidence="7" type="ORF">A2W58_00500</name>
</gene>
<protein>
    <recommendedName>
        <fullName evidence="9">Type II secretion system protein GspG C-terminal domain-containing protein</fullName>
    </recommendedName>
</protein>
<reference evidence="7 8" key="1">
    <citation type="journal article" date="2016" name="Nat. Commun.">
        <title>Thousands of microbial genomes shed light on interconnected biogeochemical processes in an aquifer system.</title>
        <authorList>
            <person name="Anantharaman K."/>
            <person name="Brown C.T."/>
            <person name="Hug L.A."/>
            <person name="Sharon I."/>
            <person name="Castelle C.J."/>
            <person name="Probst A.J."/>
            <person name="Thomas B.C."/>
            <person name="Singh A."/>
            <person name="Wilkins M.J."/>
            <person name="Karaoz U."/>
            <person name="Brodie E.L."/>
            <person name="Williams K.H."/>
            <person name="Hubbard S.S."/>
            <person name="Banfield J.F."/>
        </authorList>
    </citation>
    <scope>NUCLEOTIDE SEQUENCE [LARGE SCALE GENOMIC DNA]</scope>
</reference>
<evidence type="ECO:0000256" key="3">
    <source>
        <dbReference type="ARBA" id="ARBA00022692"/>
    </source>
</evidence>
<keyword evidence="4 6" id="KW-1133">Transmembrane helix</keyword>
<dbReference type="GO" id="GO:0016020">
    <property type="term" value="C:membrane"/>
    <property type="evidence" value="ECO:0007669"/>
    <property type="project" value="UniProtKB-SubCell"/>
</dbReference>
<dbReference type="InterPro" id="IPR012902">
    <property type="entry name" value="N_methyl_site"/>
</dbReference>
<proteinExistence type="predicted"/>
<dbReference type="EMBL" id="MHVL01000043">
    <property type="protein sequence ID" value="OHA92622.1"/>
    <property type="molecule type" value="Genomic_DNA"/>
</dbReference>
<keyword evidence="2" id="KW-0488">Methylation</keyword>
<evidence type="ECO:0000313" key="7">
    <source>
        <dbReference type="EMBL" id="OHA92622.1"/>
    </source>
</evidence>
<dbReference type="Pfam" id="PF07963">
    <property type="entry name" value="N_methyl"/>
    <property type="match status" value="1"/>
</dbReference>
<accession>A0A1G2T648</accession>
<evidence type="ECO:0000256" key="2">
    <source>
        <dbReference type="ARBA" id="ARBA00022481"/>
    </source>
</evidence>
<keyword evidence="5 6" id="KW-0472">Membrane</keyword>
<evidence type="ECO:0000256" key="5">
    <source>
        <dbReference type="ARBA" id="ARBA00023136"/>
    </source>
</evidence>
<feature type="transmembrane region" description="Helical" evidence="6">
    <location>
        <begin position="12"/>
        <end position="38"/>
    </location>
</feature>
<dbReference type="Gene3D" id="3.30.700.10">
    <property type="entry name" value="Glycoprotein, Type 4 Pilin"/>
    <property type="match status" value="1"/>
</dbReference>
<evidence type="ECO:0000256" key="4">
    <source>
        <dbReference type="ARBA" id="ARBA00022989"/>
    </source>
</evidence>
<name>A0A1G2T648_9BACT</name>
<dbReference type="PROSITE" id="PS00409">
    <property type="entry name" value="PROKAR_NTER_METHYL"/>
    <property type="match status" value="1"/>
</dbReference>
<dbReference type="AlphaFoldDB" id="A0A1G2T648"/>
<organism evidence="7 8">
    <name type="scientific">Candidatus Zambryskibacteria bacterium RIFCSPHIGHO2_02_38_10.5</name>
    <dbReference type="NCBI Taxonomy" id="1802742"/>
    <lineage>
        <taxon>Bacteria</taxon>
        <taxon>Candidatus Zambryskiibacteriota</taxon>
    </lineage>
</organism>
<keyword evidence="3 6" id="KW-0812">Transmembrane</keyword>
<dbReference type="NCBIfam" id="TIGR02532">
    <property type="entry name" value="IV_pilin_GFxxxE"/>
    <property type="match status" value="1"/>
</dbReference>
<evidence type="ECO:0000256" key="1">
    <source>
        <dbReference type="ARBA" id="ARBA00004167"/>
    </source>
</evidence>
<evidence type="ECO:0000256" key="6">
    <source>
        <dbReference type="SAM" id="Phobius"/>
    </source>
</evidence>
<dbReference type="InterPro" id="IPR045584">
    <property type="entry name" value="Pilin-like"/>
</dbReference>
<dbReference type="SUPFAM" id="SSF54523">
    <property type="entry name" value="Pili subunits"/>
    <property type="match status" value="1"/>
</dbReference>
<dbReference type="PANTHER" id="PTHR30093">
    <property type="entry name" value="GENERAL SECRETION PATHWAY PROTEIN G"/>
    <property type="match status" value="1"/>
</dbReference>
<evidence type="ECO:0008006" key="9">
    <source>
        <dbReference type="Google" id="ProtNLM"/>
    </source>
</evidence>
<comment type="caution">
    <text evidence="7">The sequence shown here is derived from an EMBL/GenBank/DDBJ whole genome shotgun (WGS) entry which is preliminary data.</text>
</comment>
<comment type="subcellular location">
    <subcellularLocation>
        <location evidence="1">Membrane</location>
        <topology evidence="1">Single-pass membrane protein</topology>
    </subcellularLocation>
</comment>
<dbReference type="Proteomes" id="UP000179264">
    <property type="component" value="Unassembled WGS sequence"/>
</dbReference>
<dbReference type="PANTHER" id="PTHR30093:SF44">
    <property type="entry name" value="TYPE II SECRETION SYSTEM CORE PROTEIN G"/>
    <property type="match status" value="1"/>
</dbReference>
<sequence>MIKRFSKSFPKIYTAGFTLIELLVVIAIIGILSSVVLASLNSARAKGSDGAVKANMNGIRSQAEIVYDTAGGSYAAICDDGVIDKQLNAASSAGSGNTTSDVCLDASGAWAASAPMKTPNKYWCVDSTGTSQQTGGPATTTVCPAAG</sequence>
<evidence type="ECO:0000313" key="8">
    <source>
        <dbReference type="Proteomes" id="UP000179264"/>
    </source>
</evidence>